<reference evidence="5 6" key="1">
    <citation type="submission" date="2020-10" db="EMBL/GenBank/DDBJ databases">
        <title>Identification of Nocardia species via Next-generation sequencing and recognition of intraspecies genetic diversity.</title>
        <authorList>
            <person name="Li P."/>
            <person name="Li P."/>
            <person name="Lu B."/>
        </authorList>
    </citation>
    <scope>NUCLEOTIDE SEQUENCE [LARGE SCALE GENOMIC DNA]</scope>
    <source>
        <strain evidence="5 6">N-11</strain>
    </source>
</reference>
<evidence type="ECO:0000313" key="6">
    <source>
        <dbReference type="Proteomes" id="UP000807309"/>
    </source>
</evidence>
<evidence type="ECO:0000259" key="4">
    <source>
        <dbReference type="Pfam" id="PF07510"/>
    </source>
</evidence>
<dbReference type="RefSeq" id="WP_195036049.1">
    <property type="nucleotide sequence ID" value="NZ_JADLRE010000031.1"/>
</dbReference>
<evidence type="ECO:0000259" key="3">
    <source>
        <dbReference type="Pfam" id="PF03235"/>
    </source>
</evidence>
<dbReference type="InterPro" id="IPR011089">
    <property type="entry name" value="GmrSD_C"/>
</dbReference>
<evidence type="ECO:0000259" key="2">
    <source>
        <dbReference type="Pfam" id="PF01035"/>
    </source>
</evidence>
<dbReference type="EMBL" id="JADLRE010000031">
    <property type="protein sequence ID" value="MBF6229203.1"/>
    <property type="molecule type" value="Genomic_DNA"/>
</dbReference>
<dbReference type="Pfam" id="PF07510">
    <property type="entry name" value="GmrSD_C"/>
    <property type="match status" value="1"/>
</dbReference>
<dbReference type="PANTHER" id="PTHR35149:SF2">
    <property type="entry name" value="DUF262 DOMAIN-CONTAINING PROTEIN"/>
    <property type="match status" value="1"/>
</dbReference>
<keyword evidence="1" id="KW-0227">DNA damage</keyword>
<dbReference type="PANTHER" id="PTHR35149">
    <property type="entry name" value="SLL5132 PROTEIN"/>
    <property type="match status" value="1"/>
</dbReference>
<accession>A0ABS0CI67</accession>
<evidence type="ECO:0000313" key="5">
    <source>
        <dbReference type="EMBL" id="MBF6229203.1"/>
    </source>
</evidence>
<comment type="caution">
    <text evidence="5">The sequence shown here is derived from an EMBL/GenBank/DDBJ whole genome shotgun (WGS) entry which is preliminary data.</text>
</comment>
<evidence type="ECO:0000256" key="1">
    <source>
        <dbReference type="ARBA" id="ARBA00022763"/>
    </source>
</evidence>
<dbReference type="InterPro" id="IPR004919">
    <property type="entry name" value="GmrSD_N"/>
</dbReference>
<feature type="domain" description="GmrSD restriction endonucleases N-terminal" evidence="3">
    <location>
        <begin position="10"/>
        <end position="231"/>
    </location>
</feature>
<feature type="domain" description="GmrSD restriction endonucleases C-terminal" evidence="4">
    <location>
        <begin position="418"/>
        <end position="555"/>
    </location>
</feature>
<proteinExistence type="predicted"/>
<organism evidence="5 6">
    <name type="scientific">Nocardia abscessus</name>
    <dbReference type="NCBI Taxonomy" id="120957"/>
    <lineage>
        <taxon>Bacteria</taxon>
        <taxon>Bacillati</taxon>
        <taxon>Actinomycetota</taxon>
        <taxon>Actinomycetes</taxon>
        <taxon>Mycobacteriales</taxon>
        <taxon>Nocardiaceae</taxon>
        <taxon>Nocardia</taxon>
    </lineage>
</organism>
<gene>
    <name evidence="5" type="ORF">IU470_29445</name>
</gene>
<dbReference type="InterPro" id="IPR036217">
    <property type="entry name" value="MethylDNA_cys_MeTrfase_DNAb"/>
</dbReference>
<sequence>MVAAQETSLQKILEGTSQYLVPLYQRPYQWGPDNFKELWRDVTQLAEDRIDDIDTTHFIGSVVLAPVPGGVAGSTMRYLVVDGQQRLTTLTLLLAAIRDHLRELDSNTRRDTDRIHNQLLTNQYEDDPYRLKLLPTQADRESYAAVIDALPTAGGDDNIGAAYRFFRARLAEPVDPDASYDAVQIAHAVTSGLSVVSISTHAGDNVHRIFQSLNNTGLKLTQGDLLRNYLFMRLPTRSDEVYRIHWLPLQNALVDNDRIETLFWLDLLHAKPQVKQTQTFAGQQARLDRLTTEDEIVAEIERIARLGRLYRLMLQPAEETDPTVRGRLTRLAEWDSTTPAPLVLHLLVLRDRGDATSEQVAGALLYIESLLVRRFLVGRATQGLNRLFPAAVQELDASLPVDEALHRYLSEGRKHYATDEILTEAILTSPLYTTGRAAQRKTIMVWIEQLFASREPVATESLTIEHVMPRTLSPQWRQELGEAYGAENVDDLHDQLVHTLGNLTLTGYNVNLSNHQFDRKRETLQASSIRMNQEIARHSTWGPKQIEQRGRELAQRIITAWPGPVAAGHRSTDDNPLWESLNRLLVLLPAGHWTTYGDLAKVLGTAAQPLGNRLATVPAPNAHRVLNAQGEISAAFRWLEVDRTDDPRQILQQEGVRFSTATRADPSQRLTVEELEHLRSAAEDDTDLTG</sequence>
<dbReference type="Gene3D" id="1.10.10.10">
    <property type="entry name" value="Winged helix-like DNA-binding domain superfamily/Winged helix DNA-binding domain"/>
    <property type="match status" value="1"/>
</dbReference>
<dbReference type="InterPro" id="IPR014048">
    <property type="entry name" value="MethylDNA_cys_MeTrfase_DNA-bd"/>
</dbReference>
<feature type="domain" description="Methylated-DNA-[protein]-cysteine S-methyltransferase DNA binding" evidence="2">
    <location>
        <begin position="584"/>
        <end position="656"/>
    </location>
</feature>
<dbReference type="Proteomes" id="UP000807309">
    <property type="component" value="Unassembled WGS sequence"/>
</dbReference>
<dbReference type="Pfam" id="PF01035">
    <property type="entry name" value="DNA_binding_1"/>
    <property type="match status" value="1"/>
</dbReference>
<protein>
    <submittedName>
        <fullName evidence="5">DUF262 domain-containing protein</fullName>
    </submittedName>
</protein>
<dbReference type="InterPro" id="IPR036388">
    <property type="entry name" value="WH-like_DNA-bd_sf"/>
</dbReference>
<keyword evidence="6" id="KW-1185">Reference proteome</keyword>
<name>A0ABS0CI67_9NOCA</name>
<dbReference type="Pfam" id="PF03235">
    <property type="entry name" value="GmrSD_N"/>
    <property type="match status" value="1"/>
</dbReference>
<dbReference type="SUPFAM" id="SSF46767">
    <property type="entry name" value="Methylated DNA-protein cysteine methyltransferase, C-terminal domain"/>
    <property type="match status" value="1"/>
</dbReference>